<feature type="domain" description="Peptidase M13 C-terminal" evidence="10">
    <location>
        <begin position="749"/>
        <end position="830"/>
    </location>
</feature>
<dbReference type="PANTHER" id="PTHR11733">
    <property type="entry name" value="ZINC METALLOPROTEASE FAMILY M13 NEPRILYSIN-RELATED"/>
    <property type="match status" value="1"/>
</dbReference>
<comment type="cofactor">
    <cofactor evidence="1">
        <name>Zn(2+)</name>
        <dbReference type="ChEBI" id="CHEBI:29105"/>
    </cofactor>
</comment>
<organism evidence="12 13">
    <name type="scientific">Meloidogyne incognita</name>
    <name type="common">Southern root-knot nematode worm</name>
    <name type="synonym">Oxyuris incognita</name>
    <dbReference type="NCBI Taxonomy" id="6306"/>
    <lineage>
        <taxon>Eukaryota</taxon>
        <taxon>Metazoa</taxon>
        <taxon>Ecdysozoa</taxon>
        <taxon>Nematoda</taxon>
        <taxon>Chromadorea</taxon>
        <taxon>Rhabditida</taxon>
        <taxon>Tylenchina</taxon>
        <taxon>Tylenchomorpha</taxon>
        <taxon>Tylenchoidea</taxon>
        <taxon>Meloidogynidae</taxon>
        <taxon>Meloidogyninae</taxon>
        <taxon>Meloidogyne</taxon>
        <taxon>Meloidogyne incognita group</taxon>
    </lineage>
</organism>
<evidence type="ECO:0000313" key="12">
    <source>
        <dbReference type="Proteomes" id="UP000887563"/>
    </source>
</evidence>
<dbReference type="Gene3D" id="3.40.390.10">
    <property type="entry name" value="Collagenase (Catalytic Domain)"/>
    <property type="match status" value="1"/>
</dbReference>
<dbReference type="PANTHER" id="PTHR11733:SF230">
    <property type="entry name" value="NEPRILYSIN-2"/>
    <property type="match status" value="1"/>
</dbReference>
<name>A0A914L4W8_MELIC</name>
<dbReference type="InterPro" id="IPR042089">
    <property type="entry name" value="Peptidase_M13_dom_2"/>
</dbReference>
<dbReference type="Proteomes" id="UP000887563">
    <property type="component" value="Unplaced"/>
</dbReference>
<keyword evidence="3" id="KW-0645">Protease</keyword>
<dbReference type="SUPFAM" id="SSF55486">
    <property type="entry name" value="Metalloproteases ('zincins'), catalytic domain"/>
    <property type="match status" value="3"/>
</dbReference>
<dbReference type="InterPro" id="IPR008753">
    <property type="entry name" value="Peptidase_M13_N"/>
</dbReference>
<dbReference type="Pfam" id="PF05649">
    <property type="entry name" value="Peptidase_M13_N"/>
    <property type="match status" value="3"/>
</dbReference>
<accession>A0A914L4W8</accession>
<protein>
    <submittedName>
        <fullName evidence="13">Uncharacterized protein</fullName>
    </submittedName>
</protein>
<dbReference type="Pfam" id="PF01431">
    <property type="entry name" value="Peptidase_M13"/>
    <property type="match status" value="1"/>
</dbReference>
<feature type="compositionally biased region" description="Polar residues" evidence="8">
    <location>
        <begin position="40"/>
        <end position="53"/>
    </location>
</feature>
<evidence type="ECO:0000256" key="4">
    <source>
        <dbReference type="ARBA" id="ARBA00022723"/>
    </source>
</evidence>
<dbReference type="InterPro" id="IPR018497">
    <property type="entry name" value="Peptidase_M13_C"/>
</dbReference>
<keyword evidence="12" id="KW-1185">Reference proteome</keyword>
<dbReference type="GO" id="GO:0004222">
    <property type="term" value="F:metalloendopeptidase activity"/>
    <property type="evidence" value="ECO:0007669"/>
    <property type="project" value="InterPro"/>
</dbReference>
<feature type="domain" description="Peptidase M13 N-terminal" evidence="11">
    <location>
        <begin position="516"/>
        <end position="690"/>
    </location>
</feature>
<dbReference type="GO" id="GO:0016485">
    <property type="term" value="P:protein processing"/>
    <property type="evidence" value="ECO:0007669"/>
    <property type="project" value="TreeGrafter"/>
</dbReference>
<dbReference type="GO" id="GO:0046872">
    <property type="term" value="F:metal ion binding"/>
    <property type="evidence" value="ECO:0007669"/>
    <property type="project" value="UniProtKB-KW"/>
</dbReference>
<keyword evidence="9" id="KW-0472">Membrane</keyword>
<dbReference type="Gene3D" id="1.10.1380.10">
    <property type="entry name" value="Neutral endopeptidase , domain2"/>
    <property type="match status" value="2"/>
</dbReference>
<feature type="region of interest" description="Disordered" evidence="8">
    <location>
        <begin position="23"/>
        <end position="63"/>
    </location>
</feature>
<evidence type="ECO:0000259" key="10">
    <source>
        <dbReference type="Pfam" id="PF01431"/>
    </source>
</evidence>
<evidence type="ECO:0000256" key="6">
    <source>
        <dbReference type="ARBA" id="ARBA00022833"/>
    </source>
</evidence>
<dbReference type="WBParaSite" id="Minc3s00263g08906">
    <property type="protein sequence ID" value="Minc3s00263g08906"/>
    <property type="gene ID" value="Minc3s00263g08906"/>
</dbReference>
<keyword evidence="9" id="KW-0812">Transmembrane</keyword>
<evidence type="ECO:0000313" key="13">
    <source>
        <dbReference type="WBParaSite" id="Minc3s00263g08906"/>
    </source>
</evidence>
<keyword evidence="5" id="KW-0378">Hydrolase</keyword>
<feature type="transmembrane region" description="Helical" evidence="9">
    <location>
        <begin position="114"/>
        <end position="140"/>
    </location>
</feature>
<dbReference type="InterPro" id="IPR000718">
    <property type="entry name" value="Peptidase_M13"/>
</dbReference>
<comment type="similarity">
    <text evidence="2">Belongs to the peptidase M13 family.</text>
</comment>
<evidence type="ECO:0000259" key="11">
    <source>
        <dbReference type="Pfam" id="PF05649"/>
    </source>
</evidence>
<evidence type="ECO:0000256" key="7">
    <source>
        <dbReference type="ARBA" id="ARBA00023049"/>
    </source>
</evidence>
<feature type="domain" description="Peptidase M13 N-terminal" evidence="11">
    <location>
        <begin position="168"/>
        <end position="340"/>
    </location>
</feature>
<evidence type="ECO:0000256" key="9">
    <source>
        <dbReference type="SAM" id="Phobius"/>
    </source>
</evidence>
<reference evidence="13" key="1">
    <citation type="submission" date="2022-11" db="UniProtKB">
        <authorList>
            <consortium name="WormBaseParasite"/>
        </authorList>
    </citation>
    <scope>IDENTIFICATION</scope>
</reference>
<dbReference type="AlphaFoldDB" id="A0A914L4W8"/>
<keyword evidence="6" id="KW-0862">Zinc</keyword>
<feature type="domain" description="Peptidase M13 N-terminal" evidence="11">
    <location>
        <begin position="387"/>
        <end position="513"/>
    </location>
</feature>
<dbReference type="InterPro" id="IPR024079">
    <property type="entry name" value="MetalloPept_cat_dom_sf"/>
</dbReference>
<sequence>MIMTTTEQQQNAVGALLVDSATPSVSKSKETSPAAPSIKSGESTTLEATTANHSPMPAEEANSTTSVLPLVAINNKKNSLEKIPLSSPTSTIMTTTRTAVEPPKKSRRRNYKRLLLGISFLIILFFLIALIVALIVLLYMEKSAVCLTPVCVHTAAIILNSMNATVDPCDDFFEYACGNWIKQHPIPDDAPSVSNFENLGQDLELALKDLLESGPDTLINMEETNEEAVKKAKYFYQMCLNESEIMTSWRNVFDQVLHTFGGWPSLESSSQPNIRIRIERLYGIMVSKFRADSLFKATVQPDDKNSDKHILLIDQPALNLFARDFYMLTETEVERLAYRTLYPMPNLGEIMTSWRNVFDQVLHTFGGWPSLESSSQPNIRIRIERLYGIMIDQPALNLFARDFYMLTETEVERLAYRTLIRDVLVLLGADHRIAERDSLEVLQFETELANITVSEDQRHDVSELYTKYTIGEIKERYPNFDWLLFFNTIFENINEQKGKNPIQFEHDEPIVIYGAEYPNFDWLLFFNTIFENINEQKGKNPIQFEHDEPIVIYGAEFVARLDKLLPTFEPRVVQNYLTWCWFFKAMLRDLPDPFALTMFKFYRTLNLMMVQKLRWHGCVTRVNSLMPMATSSIYVKHHFDNEAKAQVEEMIALIMEAFVELLDEEEWLTGETKAYAKQKIKTMHQKIGYPDYLENNTAVNKEYERYIVYESDYYKTKFQFYEMYQKDILEKIRMPVDRNRWVAGAALVNAFYSPNTNEIIFPAGILQPVFYSKHFPRSMNFGGIGVVIGHEITHGFDDRGRLYDQFGNIRQWWDNATIVKFEEKAKCIEDQA</sequence>
<keyword evidence="4" id="KW-0479">Metal-binding</keyword>
<evidence type="ECO:0000256" key="5">
    <source>
        <dbReference type="ARBA" id="ARBA00022801"/>
    </source>
</evidence>
<dbReference type="PROSITE" id="PS51885">
    <property type="entry name" value="NEPRILYSIN"/>
    <property type="match status" value="1"/>
</dbReference>
<evidence type="ECO:0000256" key="3">
    <source>
        <dbReference type="ARBA" id="ARBA00022670"/>
    </source>
</evidence>
<proteinExistence type="inferred from homology"/>
<dbReference type="CDD" id="cd08662">
    <property type="entry name" value="M13"/>
    <property type="match status" value="1"/>
</dbReference>
<keyword evidence="9" id="KW-1133">Transmembrane helix</keyword>
<dbReference type="PRINTS" id="PR00786">
    <property type="entry name" value="NEPRILYSIN"/>
</dbReference>
<dbReference type="GO" id="GO:0005886">
    <property type="term" value="C:plasma membrane"/>
    <property type="evidence" value="ECO:0007669"/>
    <property type="project" value="TreeGrafter"/>
</dbReference>
<evidence type="ECO:0000256" key="1">
    <source>
        <dbReference type="ARBA" id="ARBA00001947"/>
    </source>
</evidence>
<evidence type="ECO:0000256" key="2">
    <source>
        <dbReference type="ARBA" id="ARBA00007357"/>
    </source>
</evidence>
<keyword evidence="7" id="KW-0482">Metalloprotease</keyword>
<evidence type="ECO:0000256" key="8">
    <source>
        <dbReference type="SAM" id="MobiDB-lite"/>
    </source>
</evidence>